<evidence type="ECO:0000313" key="4">
    <source>
        <dbReference type="Proteomes" id="UP000245466"/>
    </source>
</evidence>
<dbReference type="PANTHER" id="PTHR33393:SF13">
    <property type="entry name" value="PGA BIOSYNTHESIS PROTEIN CAPA"/>
    <property type="match status" value="1"/>
</dbReference>
<feature type="domain" description="Capsule synthesis protein CapA" evidence="2">
    <location>
        <begin position="5"/>
        <end position="236"/>
    </location>
</feature>
<evidence type="ECO:0000256" key="1">
    <source>
        <dbReference type="ARBA" id="ARBA00005662"/>
    </source>
</evidence>
<sequence length="377" mass="42792">MDNLKLLFVGDVVIRHQVEDRIIHPDFAAVIKAHEIVSCNFEAPLITPDASPIRKAGPHVFQHDCAIKALDEAGFNLFSLANNHIYDYGYEALQHTLEGLKGRAVIGAGLAFEDAYKPQIITRHGLTVGLFSLAEWGFGAFTDKNGQKGGYAWLNHESVNASIKEARQHCDFVVVQVHAGVEEMDFPLPEWRARYRELIDLGADVIIGHHPHVPQGWEHYQDGLIFYSLGNFYFDAQSSHPLWNVGYAVSLSLQKDQKPAFEVIPIVKKGNQILLNQDNEFIDHLSHITGILDSANYSMLANEEALKLWETVYSHYYSFASNGVARSDSAYSLLKVIYRWLFKKNRTQQHLFLLHNLKIESHRFAVERALQQMIDKV</sequence>
<name>A0A2U1ARN2_9BACT</name>
<comment type="similarity">
    <text evidence="1">Belongs to the CapA family.</text>
</comment>
<dbReference type="InterPro" id="IPR052169">
    <property type="entry name" value="CW_Biosynth-Accessory"/>
</dbReference>
<dbReference type="SMART" id="SM00854">
    <property type="entry name" value="PGA_cap"/>
    <property type="match status" value="1"/>
</dbReference>
<proteinExistence type="inferred from homology"/>
<dbReference type="Pfam" id="PF09587">
    <property type="entry name" value="PGA_cap"/>
    <property type="match status" value="1"/>
</dbReference>
<dbReference type="Gene3D" id="3.60.21.10">
    <property type="match status" value="1"/>
</dbReference>
<comment type="caution">
    <text evidence="3">The sequence shown here is derived from an EMBL/GenBank/DDBJ whole genome shotgun (WGS) entry which is preliminary data.</text>
</comment>
<dbReference type="Proteomes" id="UP000245466">
    <property type="component" value="Unassembled WGS sequence"/>
</dbReference>
<dbReference type="AlphaFoldDB" id="A0A2U1ARN2"/>
<keyword evidence="4" id="KW-1185">Reference proteome</keyword>
<organism evidence="3 4">
    <name type="scientific">Pontibacter virosus</name>
    <dbReference type="NCBI Taxonomy" id="1765052"/>
    <lineage>
        <taxon>Bacteria</taxon>
        <taxon>Pseudomonadati</taxon>
        <taxon>Bacteroidota</taxon>
        <taxon>Cytophagia</taxon>
        <taxon>Cytophagales</taxon>
        <taxon>Hymenobacteraceae</taxon>
        <taxon>Pontibacter</taxon>
    </lineage>
</organism>
<dbReference type="OrthoDB" id="9810906at2"/>
<accession>A0A2U1ARN2</accession>
<dbReference type="InterPro" id="IPR029052">
    <property type="entry name" value="Metallo-depent_PP-like"/>
</dbReference>
<gene>
    <name evidence="3" type="ORF">C8E01_11320</name>
</gene>
<dbReference type="EMBL" id="QEKI01000013">
    <property type="protein sequence ID" value="PVY39033.1"/>
    <property type="molecule type" value="Genomic_DNA"/>
</dbReference>
<dbReference type="CDD" id="cd07381">
    <property type="entry name" value="MPP_CapA"/>
    <property type="match status" value="1"/>
</dbReference>
<protein>
    <submittedName>
        <fullName evidence="3">Poly-gamma-glutamate synthesis protein (Capsule biosynthesis protein)</fullName>
    </submittedName>
</protein>
<reference evidence="3 4" key="1">
    <citation type="submission" date="2018-04" db="EMBL/GenBank/DDBJ databases">
        <title>Genomic Encyclopedia of Type Strains, Phase IV (KMG-IV): sequencing the most valuable type-strain genomes for metagenomic binning, comparative biology and taxonomic classification.</title>
        <authorList>
            <person name="Goeker M."/>
        </authorList>
    </citation>
    <scope>NUCLEOTIDE SEQUENCE [LARGE SCALE GENOMIC DNA]</scope>
    <source>
        <strain evidence="3 4">DSM 100231</strain>
    </source>
</reference>
<dbReference type="InterPro" id="IPR019079">
    <property type="entry name" value="Capsule_synth_CapA"/>
</dbReference>
<dbReference type="PANTHER" id="PTHR33393">
    <property type="entry name" value="POLYGLUTAMINE SYNTHESIS ACCESSORY PROTEIN RV0574C-RELATED"/>
    <property type="match status" value="1"/>
</dbReference>
<evidence type="ECO:0000313" key="3">
    <source>
        <dbReference type="EMBL" id="PVY39033.1"/>
    </source>
</evidence>
<dbReference type="RefSeq" id="WP_116544534.1">
    <property type="nucleotide sequence ID" value="NZ_QEKI01000013.1"/>
</dbReference>
<dbReference type="SUPFAM" id="SSF56300">
    <property type="entry name" value="Metallo-dependent phosphatases"/>
    <property type="match status" value="1"/>
</dbReference>
<evidence type="ECO:0000259" key="2">
    <source>
        <dbReference type="SMART" id="SM00854"/>
    </source>
</evidence>